<name>K3WVS9_GLOUD</name>
<dbReference type="PANTHER" id="PTHR13510:SF44">
    <property type="entry name" value="RABENOSYN-5"/>
    <property type="match status" value="1"/>
</dbReference>
<dbReference type="Proteomes" id="UP000019132">
    <property type="component" value="Unassembled WGS sequence"/>
</dbReference>
<feature type="region of interest" description="Disordered" evidence="1">
    <location>
        <begin position="360"/>
        <end position="392"/>
    </location>
</feature>
<dbReference type="InParanoid" id="K3WVS9"/>
<accession>K3WVS9</accession>
<reference evidence="3" key="1">
    <citation type="journal article" date="2010" name="Genome Biol.">
        <title>Genome sequence of the necrotrophic plant pathogen Pythium ultimum reveals original pathogenicity mechanisms and effector repertoire.</title>
        <authorList>
            <person name="Levesque C.A."/>
            <person name="Brouwer H."/>
            <person name="Cano L."/>
            <person name="Hamilton J.P."/>
            <person name="Holt C."/>
            <person name="Huitema E."/>
            <person name="Raffaele S."/>
            <person name="Robideau G.P."/>
            <person name="Thines M."/>
            <person name="Win J."/>
            <person name="Zerillo M.M."/>
            <person name="Beakes G.W."/>
            <person name="Boore J.L."/>
            <person name="Busam D."/>
            <person name="Dumas B."/>
            <person name="Ferriera S."/>
            <person name="Fuerstenberg S.I."/>
            <person name="Gachon C.M."/>
            <person name="Gaulin E."/>
            <person name="Govers F."/>
            <person name="Grenville-Briggs L."/>
            <person name="Horner N."/>
            <person name="Hostetler J."/>
            <person name="Jiang R.H."/>
            <person name="Johnson J."/>
            <person name="Krajaejun T."/>
            <person name="Lin H."/>
            <person name="Meijer H.J."/>
            <person name="Moore B."/>
            <person name="Morris P."/>
            <person name="Phuntmart V."/>
            <person name="Puiu D."/>
            <person name="Shetty J."/>
            <person name="Stajich J.E."/>
            <person name="Tripathy S."/>
            <person name="Wawra S."/>
            <person name="van West P."/>
            <person name="Whitty B.R."/>
            <person name="Coutinho P.M."/>
            <person name="Henrissat B."/>
            <person name="Martin F."/>
            <person name="Thomas P.D."/>
            <person name="Tyler B.M."/>
            <person name="De Vries R.P."/>
            <person name="Kamoun S."/>
            <person name="Yandell M."/>
            <person name="Tisserat N."/>
            <person name="Buell C.R."/>
        </authorList>
    </citation>
    <scope>NUCLEOTIDE SEQUENCE</scope>
    <source>
        <strain evidence="3">DAOM:BR144</strain>
    </source>
</reference>
<reference evidence="3" key="2">
    <citation type="submission" date="2010-04" db="EMBL/GenBank/DDBJ databases">
        <authorList>
            <person name="Buell R."/>
            <person name="Hamilton J."/>
            <person name="Hostetler J."/>
        </authorList>
    </citation>
    <scope>NUCLEOTIDE SEQUENCE [LARGE SCALE GENOMIC DNA]</scope>
    <source>
        <strain evidence="3">DAOM:BR144</strain>
    </source>
</reference>
<organism evidence="2 3">
    <name type="scientific">Globisporangium ultimum (strain ATCC 200006 / CBS 805.95 / DAOM BR144)</name>
    <name type="common">Pythium ultimum</name>
    <dbReference type="NCBI Taxonomy" id="431595"/>
    <lineage>
        <taxon>Eukaryota</taxon>
        <taxon>Sar</taxon>
        <taxon>Stramenopiles</taxon>
        <taxon>Oomycota</taxon>
        <taxon>Peronosporomycetes</taxon>
        <taxon>Pythiales</taxon>
        <taxon>Pythiaceae</taxon>
        <taxon>Globisporangium</taxon>
    </lineage>
</organism>
<dbReference type="OMA" id="GRIVSCH"/>
<dbReference type="PANTHER" id="PTHR13510">
    <property type="entry name" value="FYVE-FINGER-CONTAINING RAB5 EFFECTOR PROTEIN RABENOSYN-5-RELATED"/>
    <property type="match status" value="1"/>
</dbReference>
<keyword evidence="3" id="KW-1185">Reference proteome</keyword>
<evidence type="ECO:0000256" key="1">
    <source>
        <dbReference type="SAM" id="MobiDB-lite"/>
    </source>
</evidence>
<feature type="region of interest" description="Disordered" evidence="1">
    <location>
        <begin position="66"/>
        <end position="107"/>
    </location>
</feature>
<dbReference type="EMBL" id="GL376599">
    <property type="status" value="NOT_ANNOTATED_CDS"/>
    <property type="molecule type" value="Genomic_DNA"/>
</dbReference>
<proteinExistence type="predicted"/>
<dbReference type="EnsemblProtists" id="PYU1_T009077">
    <property type="protein sequence ID" value="PYU1_T009077"/>
    <property type="gene ID" value="PYU1_G009059"/>
</dbReference>
<sequence>MKLKFPTTQRLLPPLELSDDERDEFVALATQLVDNTLAEYSEYNRHHQIRYRSQWKPVKKRENLTVFKETQSHGRRKRQQSIRAAANGGGEHSSSSSASASPPAPENEWTMPKLLLAGTIVGTLDDVMYGLAAFDVPSMLVNSTYVHGEVVDVEVLHEVLGPTPEEPFRFLGIKWIVKDNSAVISPFTSPRDLVVLESIGVRTLPSGERVGYHLMHSLDIEGYGPLPIKSVLRDRVSSCALYRQLPNSSVDAYIPANFELNGHPGKRAAVASAASGLIFSWRAVLCAQSKKLAWLLTIARVKPVVWDVTTTTSSSTKYVPQAHPVPVVRRPNVFAMPRREKDQLLQREEKDPTACHSALHDVCHQDKPDERVHDRARASARWQVDEGRGSRQ</sequence>
<evidence type="ECO:0000313" key="2">
    <source>
        <dbReference type="EnsemblProtists" id="PYU1_T009077"/>
    </source>
</evidence>
<reference evidence="2" key="3">
    <citation type="submission" date="2015-02" db="UniProtKB">
        <authorList>
            <consortium name="EnsemblProtists"/>
        </authorList>
    </citation>
    <scope>IDENTIFICATION</scope>
    <source>
        <strain evidence="2">DAOM BR144</strain>
    </source>
</reference>
<evidence type="ECO:0008006" key="4">
    <source>
        <dbReference type="Google" id="ProtNLM"/>
    </source>
</evidence>
<evidence type="ECO:0000313" key="3">
    <source>
        <dbReference type="Proteomes" id="UP000019132"/>
    </source>
</evidence>
<dbReference type="VEuPathDB" id="FungiDB:PYU1_G009059"/>
<protein>
    <recommendedName>
        <fullName evidence="4">START domain-containing protein</fullName>
    </recommendedName>
</protein>
<dbReference type="eggNOG" id="ENOG502SJQA">
    <property type="taxonomic scope" value="Eukaryota"/>
</dbReference>
<dbReference type="InterPro" id="IPR052727">
    <property type="entry name" value="Rab4/Rab5_effector"/>
</dbReference>
<dbReference type="AlphaFoldDB" id="K3WVS9"/>
<dbReference type="HOGENOM" id="CLU_015303_4_0_1"/>